<reference evidence="3" key="2">
    <citation type="submission" date="2015-01" db="EMBL/GenBank/DDBJ databases">
        <title>Evolutionary Origins and Diversification of the Mycorrhizal Mutualists.</title>
        <authorList>
            <consortium name="DOE Joint Genome Institute"/>
            <consortium name="Mycorrhizal Genomics Consortium"/>
            <person name="Kohler A."/>
            <person name="Kuo A."/>
            <person name="Nagy L.G."/>
            <person name="Floudas D."/>
            <person name="Copeland A."/>
            <person name="Barry K.W."/>
            <person name="Cichocki N."/>
            <person name="Veneault-Fourrey C."/>
            <person name="LaButti K."/>
            <person name="Lindquist E.A."/>
            <person name="Lipzen A."/>
            <person name="Lundell T."/>
            <person name="Morin E."/>
            <person name="Murat C."/>
            <person name="Riley R."/>
            <person name="Ohm R."/>
            <person name="Sun H."/>
            <person name="Tunlid A."/>
            <person name="Henrissat B."/>
            <person name="Grigoriev I.V."/>
            <person name="Hibbett D.S."/>
            <person name="Martin F."/>
        </authorList>
    </citation>
    <scope>NUCLEOTIDE SEQUENCE [LARGE SCALE GENOMIC DNA]</scope>
    <source>
        <strain evidence="3">Zn</strain>
    </source>
</reference>
<keyword evidence="3" id="KW-1185">Reference proteome</keyword>
<evidence type="ECO:0000313" key="3">
    <source>
        <dbReference type="Proteomes" id="UP000054321"/>
    </source>
</evidence>
<dbReference type="AlphaFoldDB" id="A0A0C3DYM1"/>
<dbReference type="OrthoDB" id="4158087at2759"/>
<evidence type="ECO:0000256" key="1">
    <source>
        <dbReference type="SAM" id="MobiDB-lite"/>
    </source>
</evidence>
<evidence type="ECO:0008006" key="4">
    <source>
        <dbReference type="Google" id="ProtNLM"/>
    </source>
</evidence>
<organism evidence="2 3">
    <name type="scientific">Oidiodendron maius (strain Zn)</name>
    <dbReference type="NCBI Taxonomy" id="913774"/>
    <lineage>
        <taxon>Eukaryota</taxon>
        <taxon>Fungi</taxon>
        <taxon>Dikarya</taxon>
        <taxon>Ascomycota</taxon>
        <taxon>Pezizomycotina</taxon>
        <taxon>Leotiomycetes</taxon>
        <taxon>Leotiomycetes incertae sedis</taxon>
        <taxon>Myxotrichaceae</taxon>
        <taxon>Oidiodendron</taxon>
    </lineage>
</organism>
<name>A0A0C3DYM1_OIDMZ</name>
<proteinExistence type="predicted"/>
<protein>
    <recommendedName>
        <fullName evidence="4">Transcription factor domain-containing protein</fullName>
    </recommendedName>
</protein>
<gene>
    <name evidence="2" type="ORF">OIDMADRAFT_174179</name>
</gene>
<evidence type="ECO:0000313" key="2">
    <source>
        <dbReference type="EMBL" id="KIN07173.1"/>
    </source>
</evidence>
<feature type="region of interest" description="Disordered" evidence="1">
    <location>
        <begin position="468"/>
        <end position="489"/>
    </location>
</feature>
<dbReference type="EMBL" id="KN832870">
    <property type="protein sequence ID" value="KIN07173.1"/>
    <property type="molecule type" value="Genomic_DNA"/>
</dbReference>
<accession>A0A0C3DYM1</accession>
<dbReference type="Proteomes" id="UP000054321">
    <property type="component" value="Unassembled WGS sequence"/>
</dbReference>
<dbReference type="PANTHER" id="PTHR37540:SF5">
    <property type="entry name" value="TRANSCRIPTION FACTOR DOMAIN-CONTAINING PROTEIN"/>
    <property type="match status" value="1"/>
</dbReference>
<sequence>MELDFLPDAGHDAVEDEEKTTSGDNEEQLIPPESAPALVGSSNTLDLHLAKQTPTSAHGKGPGKAKRWRANMGVIRHTAQHPRLVPPVLKSNVEPNIGGADPFGAFELPQDSSTDLALHHFINVFQNTRMPPNPRQAWMQINLSDRTLLSVATYCSSNHYFFIRGQRAPPAILVQKVNAIHNINKTLQQSGSMPNDFTMIAVAIMTLLECLAGELPACAIHRKGLQQMVDLRGGLQNLGFDGAVQRTISWADTCAAILLGVRPSLKPLLIPNIGESAIPGFSVGDLKGRILGLTNSTDLSRKIIYIWLRLRYLAQMLAAIPDQTTTDIDDIFFSDKLDYVERHVLSVLHSESLAESHVVDFLTAFLNASLIYIYEELRECPKWTNVCMYLSQRIRSGLQMAKLSSVTKHCPDLLLWILLLGRSGNPPIAEPGKLWYSKVIANMEAGLQITVPPTLAGLKYFEIAEGTTQKGSPSSAGGDNMSIVSGQSR</sequence>
<reference evidence="2 3" key="1">
    <citation type="submission" date="2014-04" db="EMBL/GenBank/DDBJ databases">
        <authorList>
            <consortium name="DOE Joint Genome Institute"/>
            <person name="Kuo A."/>
            <person name="Martino E."/>
            <person name="Perotto S."/>
            <person name="Kohler A."/>
            <person name="Nagy L.G."/>
            <person name="Floudas D."/>
            <person name="Copeland A."/>
            <person name="Barry K.W."/>
            <person name="Cichocki N."/>
            <person name="Veneault-Fourrey C."/>
            <person name="LaButti K."/>
            <person name="Lindquist E.A."/>
            <person name="Lipzen A."/>
            <person name="Lundell T."/>
            <person name="Morin E."/>
            <person name="Murat C."/>
            <person name="Sun H."/>
            <person name="Tunlid A."/>
            <person name="Henrissat B."/>
            <person name="Grigoriev I.V."/>
            <person name="Hibbett D.S."/>
            <person name="Martin F."/>
            <person name="Nordberg H.P."/>
            <person name="Cantor M.N."/>
            <person name="Hua S.X."/>
        </authorList>
    </citation>
    <scope>NUCLEOTIDE SEQUENCE [LARGE SCALE GENOMIC DNA]</scope>
    <source>
        <strain evidence="2 3">Zn</strain>
    </source>
</reference>
<feature type="region of interest" description="Disordered" evidence="1">
    <location>
        <begin position="1"/>
        <end position="40"/>
    </location>
</feature>
<dbReference type="PANTHER" id="PTHR37540">
    <property type="entry name" value="TRANSCRIPTION FACTOR (ACR-2), PUTATIVE-RELATED-RELATED"/>
    <property type="match status" value="1"/>
</dbReference>
<dbReference type="HOGENOM" id="CLU_557879_0_0_1"/>
<dbReference type="InParanoid" id="A0A0C3DYM1"/>